<accession>A0ABR0FE07</accession>
<dbReference type="EMBL" id="JAFFGZ010000008">
    <property type="protein sequence ID" value="KAK4641157.1"/>
    <property type="molecule type" value="Genomic_DNA"/>
</dbReference>
<dbReference type="InterPro" id="IPR029062">
    <property type="entry name" value="Class_I_gatase-like"/>
</dbReference>
<dbReference type="Proteomes" id="UP001322138">
    <property type="component" value="Unassembled WGS sequence"/>
</dbReference>
<proteinExistence type="predicted"/>
<comment type="caution">
    <text evidence="2">The sequence shown here is derived from an EMBL/GenBank/DDBJ whole genome shotgun (WGS) entry which is preliminary data.</text>
</comment>
<name>A0ABR0FE07_9PEZI</name>
<evidence type="ECO:0000313" key="3">
    <source>
        <dbReference type="Proteomes" id="UP001322138"/>
    </source>
</evidence>
<dbReference type="PANTHER" id="PTHR42695:SF5">
    <property type="entry name" value="GLUTAMINE AMIDOTRANSFERASE YLR126C-RELATED"/>
    <property type="match status" value="1"/>
</dbReference>
<dbReference type="InterPro" id="IPR044992">
    <property type="entry name" value="ChyE-like"/>
</dbReference>
<dbReference type="GeneID" id="87900880"/>
<reference evidence="2 3" key="1">
    <citation type="journal article" date="2023" name="bioRxiv">
        <title>High-quality genome assemblies of four members of thePodospora anserinaspecies complex.</title>
        <authorList>
            <person name="Ament-Velasquez S.L."/>
            <person name="Vogan A.A."/>
            <person name="Wallerman O."/>
            <person name="Hartmann F."/>
            <person name="Gautier V."/>
            <person name="Silar P."/>
            <person name="Giraud T."/>
            <person name="Johannesson H."/>
        </authorList>
    </citation>
    <scope>NUCLEOTIDE SEQUENCE [LARGE SCALE GENOMIC DNA]</scope>
    <source>
        <strain evidence="2 3">CBS 112042</strain>
    </source>
</reference>
<protein>
    <recommendedName>
        <fullName evidence="1">Glutamine amidotransferase domain-containing protein</fullName>
    </recommendedName>
</protein>
<feature type="domain" description="Glutamine amidotransferase" evidence="1">
    <location>
        <begin position="95"/>
        <end position="203"/>
    </location>
</feature>
<sequence>MAPIRLAILEADTPVPQANEKYKGYLGIFTHLFRRAVDPEPLESILTITGHDIVAFPSTAYPDLDSIDAVLITGSKYNSFDNDDWILSLVEFTRKALIHPRVKVIGVCFGHQIVARAMGCLVQRSDKGWEVSVTETTLTDKGKQIFGNHQSLKIQQMHRDQVYGIPAGAQLLASTEKCPNHGFLVPNRVITIQGHPEFTSEIMNEILVLRHGTGLFTDEVYESGVQRNGDHHDGVDVTKVFIQFLQGEFDEDEDPAQK</sequence>
<dbReference type="Pfam" id="PF00117">
    <property type="entry name" value="GATase"/>
    <property type="match status" value="1"/>
</dbReference>
<dbReference type="CDD" id="cd01741">
    <property type="entry name" value="GATase1_1"/>
    <property type="match status" value="1"/>
</dbReference>
<dbReference type="PANTHER" id="PTHR42695">
    <property type="entry name" value="GLUTAMINE AMIDOTRANSFERASE YLR126C-RELATED"/>
    <property type="match status" value="1"/>
</dbReference>
<dbReference type="RefSeq" id="XP_062730133.1">
    <property type="nucleotide sequence ID" value="XM_062881398.1"/>
</dbReference>
<gene>
    <name evidence="2" type="ORF">QC761_609860</name>
</gene>
<dbReference type="Gene3D" id="3.40.50.880">
    <property type="match status" value="1"/>
</dbReference>
<evidence type="ECO:0000313" key="2">
    <source>
        <dbReference type="EMBL" id="KAK4641157.1"/>
    </source>
</evidence>
<dbReference type="SUPFAM" id="SSF52317">
    <property type="entry name" value="Class I glutamine amidotransferase-like"/>
    <property type="match status" value="1"/>
</dbReference>
<keyword evidence="3" id="KW-1185">Reference proteome</keyword>
<dbReference type="InterPro" id="IPR017926">
    <property type="entry name" value="GATASE"/>
</dbReference>
<dbReference type="PROSITE" id="PS51273">
    <property type="entry name" value="GATASE_TYPE_1"/>
    <property type="match status" value="1"/>
</dbReference>
<organism evidence="2 3">
    <name type="scientific">Podospora bellae-mahoneyi</name>
    <dbReference type="NCBI Taxonomy" id="2093777"/>
    <lineage>
        <taxon>Eukaryota</taxon>
        <taxon>Fungi</taxon>
        <taxon>Dikarya</taxon>
        <taxon>Ascomycota</taxon>
        <taxon>Pezizomycotina</taxon>
        <taxon>Sordariomycetes</taxon>
        <taxon>Sordariomycetidae</taxon>
        <taxon>Sordariales</taxon>
        <taxon>Podosporaceae</taxon>
        <taxon>Podospora</taxon>
    </lineage>
</organism>
<evidence type="ECO:0000259" key="1">
    <source>
        <dbReference type="Pfam" id="PF00117"/>
    </source>
</evidence>